<gene>
    <name evidence="3" type="ORF">KPH14_002411</name>
</gene>
<name>A0AAD9VP59_9HYME</name>
<keyword evidence="1" id="KW-0812">Transmembrane</keyword>
<dbReference type="EMBL" id="JAIFRP010000038">
    <property type="protein sequence ID" value="KAK2581971.1"/>
    <property type="molecule type" value="Genomic_DNA"/>
</dbReference>
<sequence>MSSSTIISPDEQWHKMLKQSVAYQQDFYELLPDWTVYKKDNIQYLEQNIGYAIFGSPLFEKTKDSKDILNFETRNTTSDTEIHDLVNYSDNAKSIIKLIAEQICLYGKIPGNGHIKCGIIYVMLFQNKRLTQCNATKDAQLISMPIFKILKYDDNTDVVNKNIKDNYTTWYIDIKGRVYQSWDNYIMENNLPECTMVFPKDGYYQPNPNYEITPHFSVVWLTAQDSYACSDRAQTYSMINTTMNTLITGATVGVGAAMLFTPAAPFVAMAGLVTTGVSSAWNLAICSADLYDRQIHKESINPLNGSCLSSWLGIAGITIGISAIAGSGLIKQTVIDGAKVGTIAKTAYNTVLIGNISINLIGLGYKGMQIYNKFQEGKHIDIEDVVYFGTHLLFFMNSVINIQFAEDIIYSTQGEILKNFEANLRDNNLRERYNDIRNKAAADYPMNKTAQNAAVIRYIKKVDIKNMSQTPLYDNCLLTIKRSEYFKNYKLNINGISLLDPVTFVADIIKGYFNQTKETFKDRSNSHSVDERSQITKVLEMLLSDLYTSRDCPKKNIPTTPDFNSIIEELKKIKGAGDLLPFIFNIAVVLLKNSNRIRYMFWYGKQRHL</sequence>
<evidence type="ECO:0000313" key="3">
    <source>
        <dbReference type="EMBL" id="KAK2581971.1"/>
    </source>
</evidence>
<feature type="domain" description="DUF4781" evidence="2">
    <location>
        <begin position="144"/>
        <end position="459"/>
    </location>
</feature>
<dbReference type="PANTHER" id="PTHR21115">
    <property type="entry name" value="GH06117P-RELATED"/>
    <property type="match status" value="1"/>
</dbReference>
<comment type="caution">
    <text evidence="3">The sequence shown here is derived from an EMBL/GenBank/DDBJ whole genome shotgun (WGS) entry which is preliminary data.</text>
</comment>
<reference evidence="3" key="2">
    <citation type="journal article" date="2023" name="Commun. Biol.">
        <title>Intrasexual cuticular hydrocarbon dimorphism in a wasp sheds light on hydrocarbon biosynthesis genes in Hymenoptera.</title>
        <authorList>
            <person name="Moris V.C."/>
            <person name="Podsiadlowski L."/>
            <person name="Martin S."/>
            <person name="Oeyen J.P."/>
            <person name="Donath A."/>
            <person name="Petersen M."/>
            <person name="Wilbrandt J."/>
            <person name="Misof B."/>
            <person name="Liedtke D."/>
            <person name="Thamm M."/>
            <person name="Scheiner R."/>
            <person name="Schmitt T."/>
            <person name="Niehuis O."/>
        </authorList>
    </citation>
    <scope>NUCLEOTIDE SEQUENCE</scope>
    <source>
        <strain evidence="3">GBR_01_08_01A</strain>
    </source>
</reference>
<feature type="transmembrane region" description="Helical" evidence="1">
    <location>
        <begin position="303"/>
        <end position="326"/>
    </location>
</feature>
<keyword evidence="1" id="KW-0472">Membrane</keyword>
<accession>A0AAD9VP59</accession>
<protein>
    <recommendedName>
        <fullName evidence="2">DUF4781 domain-containing protein</fullName>
    </recommendedName>
</protein>
<dbReference type="Pfam" id="PF16013">
    <property type="entry name" value="DUF4781"/>
    <property type="match status" value="1"/>
</dbReference>
<proteinExistence type="predicted"/>
<evidence type="ECO:0000256" key="1">
    <source>
        <dbReference type="SAM" id="Phobius"/>
    </source>
</evidence>
<dbReference type="AlphaFoldDB" id="A0AAD9VP59"/>
<dbReference type="InterPro" id="IPR031962">
    <property type="entry name" value="DUF4781"/>
</dbReference>
<feature type="transmembrane region" description="Helical" evidence="1">
    <location>
        <begin position="242"/>
        <end position="260"/>
    </location>
</feature>
<organism evidence="3 4">
    <name type="scientific">Odynerus spinipes</name>
    <dbReference type="NCBI Taxonomy" id="1348599"/>
    <lineage>
        <taxon>Eukaryota</taxon>
        <taxon>Metazoa</taxon>
        <taxon>Ecdysozoa</taxon>
        <taxon>Arthropoda</taxon>
        <taxon>Hexapoda</taxon>
        <taxon>Insecta</taxon>
        <taxon>Pterygota</taxon>
        <taxon>Neoptera</taxon>
        <taxon>Endopterygota</taxon>
        <taxon>Hymenoptera</taxon>
        <taxon>Apocrita</taxon>
        <taxon>Aculeata</taxon>
        <taxon>Vespoidea</taxon>
        <taxon>Vespidae</taxon>
        <taxon>Eumeninae</taxon>
        <taxon>Odynerus</taxon>
    </lineage>
</organism>
<evidence type="ECO:0000313" key="4">
    <source>
        <dbReference type="Proteomes" id="UP001258017"/>
    </source>
</evidence>
<dbReference type="Proteomes" id="UP001258017">
    <property type="component" value="Unassembled WGS sequence"/>
</dbReference>
<reference evidence="3" key="1">
    <citation type="submission" date="2021-08" db="EMBL/GenBank/DDBJ databases">
        <authorList>
            <person name="Misof B."/>
            <person name="Oliver O."/>
            <person name="Podsiadlowski L."/>
            <person name="Donath A."/>
            <person name="Peters R."/>
            <person name="Mayer C."/>
            <person name="Rust J."/>
            <person name="Gunkel S."/>
            <person name="Lesny P."/>
            <person name="Martin S."/>
            <person name="Oeyen J.P."/>
            <person name="Petersen M."/>
            <person name="Panagiotis P."/>
            <person name="Wilbrandt J."/>
            <person name="Tanja T."/>
        </authorList>
    </citation>
    <scope>NUCLEOTIDE SEQUENCE</scope>
    <source>
        <strain evidence="3">GBR_01_08_01A</strain>
        <tissue evidence="3">Thorax + abdomen</tissue>
    </source>
</reference>
<keyword evidence="1" id="KW-1133">Transmembrane helix</keyword>
<dbReference type="PANTHER" id="PTHR21115:SF0">
    <property type="entry name" value="GH06117P-RELATED"/>
    <property type="match status" value="1"/>
</dbReference>
<evidence type="ECO:0000259" key="2">
    <source>
        <dbReference type="Pfam" id="PF16013"/>
    </source>
</evidence>
<feature type="transmembrane region" description="Helical" evidence="1">
    <location>
        <begin position="346"/>
        <end position="365"/>
    </location>
</feature>
<keyword evidence="4" id="KW-1185">Reference proteome</keyword>